<dbReference type="SUPFAM" id="SSF141868">
    <property type="entry name" value="EAL domain-like"/>
    <property type="match status" value="1"/>
</dbReference>
<dbReference type="EMBL" id="JABCLD010001806">
    <property type="protein sequence ID" value="NMU27435.1"/>
    <property type="molecule type" value="Genomic_DNA"/>
</dbReference>
<reference evidence="2" key="2">
    <citation type="journal article" date="2018" name="Genome Biol.">
        <title>SKESA: strategic k-mer extension for scrupulous assemblies.</title>
        <authorList>
            <person name="Souvorov A."/>
            <person name="Agarwala R."/>
            <person name="Lipman D.J."/>
        </authorList>
    </citation>
    <scope>NUCLEOTIDE SEQUENCE</scope>
    <source>
        <strain evidence="2">1930</strain>
    </source>
</reference>
<evidence type="ECO:0000313" key="13">
    <source>
        <dbReference type="Proteomes" id="UP000555836"/>
    </source>
</evidence>
<reference evidence="4" key="7">
    <citation type="submission" date="2023-06" db="EMBL/GenBank/DDBJ databases">
        <title>Genomic Diversity of Vibrio spp. and Metagenomic Analysis of Pathogens in Florida Gulf Coastal Waters Following Hurricane Ian.</title>
        <authorList>
            <person name="Brumfield K.D."/>
        </authorList>
    </citation>
    <scope>NUCLEOTIDE SEQUENCE</scope>
    <source>
        <strain evidence="4">WBS2B-138</strain>
    </source>
</reference>
<dbReference type="EMBL" id="DACQKT010000004">
    <property type="protein sequence ID" value="HAS6677558.1"/>
    <property type="molecule type" value="Genomic_DNA"/>
</dbReference>
<evidence type="ECO:0000313" key="3">
    <source>
        <dbReference type="EMBL" id="KOY28795.1"/>
    </source>
</evidence>
<evidence type="ECO:0000313" key="10">
    <source>
        <dbReference type="Proteomes" id="UP000321504"/>
    </source>
</evidence>
<evidence type="ECO:0000313" key="7">
    <source>
        <dbReference type="EMBL" id="QHH11933.1"/>
    </source>
</evidence>
<reference evidence="7 11" key="3">
    <citation type="submission" date="2018-12" db="EMBL/GenBank/DDBJ databases">
        <title>Genomic insights into the evolutionary origins and pathogenicity of five Vibrio parahaemolyticus strains isolated from the shrimp with acute hepatopancreatic necrosis disease (AHPND).</title>
        <authorList>
            <person name="Yang Q."/>
            <person name="Dong X."/>
            <person name="Xie G."/>
            <person name="Fu S."/>
            <person name="Zou P."/>
            <person name="Sun J."/>
            <person name="Wang Y."/>
            <person name="Huang J."/>
        </authorList>
    </citation>
    <scope>NUCLEOTIDE SEQUENCE [LARGE SCALE GENOMIC DNA]</scope>
    <source>
        <strain evidence="7 11">20160303005-1</strain>
    </source>
</reference>
<dbReference type="EMBL" id="JABCLB010001107">
    <property type="protein sequence ID" value="NMU83160.1"/>
    <property type="molecule type" value="Genomic_DNA"/>
</dbReference>
<dbReference type="Proteomes" id="UP000555836">
    <property type="component" value="Unassembled WGS sequence"/>
</dbReference>
<dbReference type="OrthoDB" id="5812606at2"/>
<dbReference type="Pfam" id="PF00563">
    <property type="entry name" value="EAL"/>
    <property type="match status" value="1"/>
</dbReference>
<dbReference type="AlphaFoldDB" id="A0A072GNC0"/>
<dbReference type="Proteomes" id="UP000321504">
    <property type="component" value="Unassembled WGS sequence"/>
</dbReference>
<evidence type="ECO:0000313" key="11">
    <source>
        <dbReference type="Proteomes" id="UP000464718"/>
    </source>
</evidence>
<dbReference type="RefSeq" id="WP_011106532.1">
    <property type="nucleotide sequence ID" value="NZ_CABMHD010000003.1"/>
</dbReference>
<organism evidence="5 13">
    <name type="scientific">Vibrio parahaemolyticus</name>
    <dbReference type="NCBI Taxonomy" id="670"/>
    <lineage>
        <taxon>Bacteria</taxon>
        <taxon>Pseudomonadati</taxon>
        <taxon>Pseudomonadota</taxon>
        <taxon>Gammaproteobacteria</taxon>
        <taxon>Vibrionales</taxon>
        <taxon>Vibrionaceae</taxon>
        <taxon>Vibrio</taxon>
    </lineage>
</organism>
<proteinExistence type="predicted"/>
<reference evidence="8 10" key="4">
    <citation type="submission" date="2019-08" db="EMBL/GenBank/DDBJ databases">
        <title>Emerging of two pre-pandemic pathogenic O4:KUT lineages of Vibrio parahaemolyticus in coastal eastern China.</title>
        <authorList>
            <person name="Yu H."/>
        </authorList>
    </citation>
    <scope>NUCLEOTIDE SEQUENCE [LARGE SCALE GENOMIC DNA]</scope>
    <source>
        <strain evidence="8 10">HZ17-383</strain>
    </source>
</reference>
<reference evidence="3 9" key="1">
    <citation type="submission" date="2015-07" db="EMBL/GenBank/DDBJ databases">
        <title>Foodborne Vibrio parahaemolyticus Isolates.</title>
        <authorList>
            <person name="Ronholm J."/>
            <person name="Petronella N."/>
            <person name="Kenwell R."/>
            <person name="Banerjee S."/>
        </authorList>
    </citation>
    <scope>NUCLEOTIDE SEQUENCE [LARGE SCALE GENOMIC DNA]</scope>
    <source>
        <strain evidence="3 9">HS-06-05</strain>
    </source>
</reference>
<dbReference type="Proteomes" id="UP000464718">
    <property type="component" value="Chromosome ii"/>
</dbReference>
<reference evidence="12 13" key="6">
    <citation type="submission" date="2020-04" db="EMBL/GenBank/DDBJ databases">
        <title>Whole-genome sequencing of Vibrio spp. from China reveals different genetic environments of blaCTX-M-14 among diverse lineages.</title>
        <authorList>
            <person name="Zheng Z."/>
            <person name="Ye L."/>
            <person name="Chen S."/>
        </authorList>
    </citation>
    <scope>NUCLEOTIDE SEQUENCE [LARGE SCALE GENOMIC DNA]</scope>
    <source>
        <strain evidence="6 12">Vb0551</strain>
        <strain evidence="5 13">Vb0574</strain>
    </source>
</reference>
<evidence type="ECO:0000313" key="5">
    <source>
        <dbReference type="EMBL" id="NMU27435.1"/>
    </source>
</evidence>
<dbReference type="EMBL" id="JAUHGG010000001">
    <property type="protein sequence ID" value="MDS1819339.1"/>
    <property type="molecule type" value="Genomic_DNA"/>
</dbReference>
<dbReference type="InterPro" id="IPR001633">
    <property type="entry name" value="EAL_dom"/>
</dbReference>
<gene>
    <name evidence="3" type="ORF">ACX05_15820</name>
    <name evidence="7" type="ORF">EHC69_21825</name>
    <name evidence="8" type="ORF">FVP01_06540</name>
    <name evidence="6" type="ORF">HKB16_09700</name>
    <name evidence="5" type="ORF">HKB21_17665</name>
    <name evidence="2" type="ORF">I7278_12130</name>
    <name evidence="4" type="ORF">QX249_01625</name>
</gene>
<sequence length="265" mass="30983">MVNLISTHAIYEYLCSLAVQHIVTDDDQLVFEALKHNDIQHACQAIRETQSGEVVYQHLTLRFGLRGEQSVYQFELSEQMQYCLDLFSLYLALRQTQFQLEAFHPDLISNVVVPIRVDALLWDPGVYFLEQMVQFHSAAFQHVIPSLQADETLCLHERMETLVEKLKENAFALWFEVATSQTHFERIAEFDPDMIKLSVTIENKQDQHSFLPIARFLRKHKYQWVAGRVASQVELNRYRLLGASYYFGYFSDIPTSLSFRSFDEE</sequence>
<evidence type="ECO:0000313" key="9">
    <source>
        <dbReference type="Proteomes" id="UP000037697"/>
    </source>
</evidence>
<evidence type="ECO:0000259" key="1">
    <source>
        <dbReference type="Pfam" id="PF00563"/>
    </source>
</evidence>
<dbReference type="EMBL" id="CP034299">
    <property type="protein sequence ID" value="QHH11933.1"/>
    <property type="molecule type" value="Genomic_DNA"/>
</dbReference>
<dbReference type="Proteomes" id="UP000518904">
    <property type="component" value="Unassembled WGS sequence"/>
</dbReference>
<feature type="domain" description="EAL" evidence="1">
    <location>
        <begin position="32"/>
        <end position="250"/>
    </location>
</feature>
<dbReference type="InterPro" id="IPR035919">
    <property type="entry name" value="EAL_sf"/>
</dbReference>
<evidence type="ECO:0000313" key="4">
    <source>
        <dbReference type="EMBL" id="MDS1819339.1"/>
    </source>
</evidence>
<dbReference type="Proteomes" id="UP000037697">
    <property type="component" value="Unassembled WGS sequence"/>
</dbReference>
<dbReference type="Gene3D" id="3.20.20.450">
    <property type="entry name" value="EAL domain"/>
    <property type="match status" value="1"/>
</dbReference>
<dbReference type="OMA" id="HACQAIR"/>
<evidence type="ECO:0000313" key="8">
    <source>
        <dbReference type="EMBL" id="TXN18641.1"/>
    </source>
</evidence>
<dbReference type="EMBL" id="LIRS01000088">
    <property type="protein sequence ID" value="KOY28795.1"/>
    <property type="molecule type" value="Genomic_DNA"/>
</dbReference>
<evidence type="ECO:0000313" key="12">
    <source>
        <dbReference type="Proteomes" id="UP000518904"/>
    </source>
</evidence>
<dbReference type="Proteomes" id="UP001253193">
    <property type="component" value="Unassembled WGS sequence"/>
</dbReference>
<evidence type="ECO:0000313" key="2">
    <source>
        <dbReference type="EMBL" id="HAS6677558.1"/>
    </source>
</evidence>
<reference evidence="2" key="5">
    <citation type="submission" date="2019-12" db="EMBL/GenBank/DDBJ databases">
        <authorList>
            <consortium name="NCBI Pathogen Detection Project"/>
        </authorList>
    </citation>
    <scope>NUCLEOTIDE SEQUENCE</scope>
    <source>
        <strain evidence="2">1930</strain>
    </source>
</reference>
<evidence type="ECO:0000313" key="6">
    <source>
        <dbReference type="EMBL" id="NMU83160.1"/>
    </source>
</evidence>
<dbReference type="Proteomes" id="UP000856022">
    <property type="component" value="Unassembled WGS sequence"/>
</dbReference>
<dbReference type="GeneID" id="1192243"/>
<name>A0A072GNC0_VIBPH</name>
<dbReference type="EMBL" id="VRMQ01000001">
    <property type="protein sequence ID" value="TXN18641.1"/>
    <property type="molecule type" value="Genomic_DNA"/>
</dbReference>
<accession>A0A072GNC0</accession>
<protein>
    <submittedName>
        <fullName evidence="3">Diguanylate phosphodiesterase</fullName>
    </submittedName>
    <submittedName>
        <fullName evidence="5">EAL domain-containing protein</fullName>
    </submittedName>
</protein>